<gene>
    <name evidence="3" type="ORF">ACFOKA_00305</name>
</gene>
<organism evidence="3 4">
    <name type="scientific">Kordiimonas pumila</name>
    <dbReference type="NCBI Taxonomy" id="2161677"/>
    <lineage>
        <taxon>Bacteria</taxon>
        <taxon>Pseudomonadati</taxon>
        <taxon>Pseudomonadota</taxon>
        <taxon>Alphaproteobacteria</taxon>
        <taxon>Kordiimonadales</taxon>
        <taxon>Kordiimonadaceae</taxon>
        <taxon>Kordiimonas</taxon>
    </lineage>
</organism>
<evidence type="ECO:0000256" key="1">
    <source>
        <dbReference type="SAM" id="Phobius"/>
    </source>
</evidence>
<evidence type="ECO:0000256" key="2">
    <source>
        <dbReference type="SAM" id="SignalP"/>
    </source>
</evidence>
<feature type="chain" id="PRO_5046084221" description="TPM domain-containing protein" evidence="2">
    <location>
        <begin position="27"/>
        <end position="282"/>
    </location>
</feature>
<keyword evidence="1" id="KW-0812">Transmembrane</keyword>
<keyword evidence="1" id="KW-1133">Transmembrane helix</keyword>
<keyword evidence="1" id="KW-0472">Membrane</keyword>
<evidence type="ECO:0000313" key="4">
    <source>
        <dbReference type="Proteomes" id="UP001595444"/>
    </source>
</evidence>
<dbReference type="Proteomes" id="UP001595444">
    <property type="component" value="Unassembled WGS sequence"/>
</dbReference>
<proteinExistence type="predicted"/>
<keyword evidence="2" id="KW-0732">Signal</keyword>
<evidence type="ECO:0000313" key="3">
    <source>
        <dbReference type="EMBL" id="MFC3050336.1"/>
    </source>
</evidence>
<comment type="caution">
    <text evidence="3">The sequence shown here is derived from an EMBL/GenBank/DDBJ whole genome shotgun (WGS) entry which is preliminary data.</text>
</comment>
<sequence>MRRSTMKLLFTTQLFLVAFIAGPAHSQVETSDPRQLALDIYTGINREMPVDSIAIKLQQVIEIFRYRCNRVTDYQVYTLRPNLTDLKVKCSGDPLYGVTVASNGYVSVFGGNGILSGLDRRDAIIYSFGSEGELAFDSSLTVGDALEETMARVELGDEYNYIYLFGMFMMILAIMLMGSVVFFRAWRRKTGRKPRQRMRPMQKHRVSLSSSMKDQMFQEATEVSKFVRKHPSGVYIAVGKRGKRRLFNGFLWAKVYAVMGVRFFETSAPDEFTDHHTDQSVN</sequence>
<name>A0ABV7D0J5_9PROT</name>
<feature type="transmembrane region" description="Helical" evidence="1">
    <location>
        <begin position="161"/>
        <end position="186"/>
    </location>
</feature>
<dbReference type="EMBL" id="JBHRSL010000001">
    <property type="protein sequence ID" value="MFC3050336.1"/>
    <property type="molecule type" value="Genomic_DNA"/>
</dbReference>
<accession>A0ABV7D0J5</accession>
<evidence type="ECO:0008006" key="5">
    <source>
        <dbReference type="Google" id="ProtNLM"/>
    </source>
</evidence>
<protein>
    <recommendedName>
        <fullName evidence="5">TPM domain-containing protein</fullName>
    </recommendedName>
</protein>
<feature type="signal peptide" evidence="2">
    <location>
        <begin position="1"/>
        <end position="26"/>
    </location>
</feature>
<dbReference type="RefSeq" id="WP_194214734.1">
    <property type="nucleotide sequence ID" value="NZ_CP061205.1"/>
</dbReference>
<keyword evidence="4" id="KW-1185">Reference proteome</keyword>
<reference evidence="4" key="1">
    <citation type="journal article" date="2019" name="Int. J. Syst. Evol. Microbiol.">
        <title>The Global Catalogue of Microorganisms (GCM) 10K type strain sequencing project: providing services to taxonomists for standard genome sequencing and annotation.</title>
        <authorList>
            <consortium name="The Broad Institute Genomics Platform"/>
            <consortium name="The Broad Institute Genome Sequencing Center for Infectious Disease"/>
            <person name="Wu L."/>
            <person name="Ma J."/>
        </authorList>
    </citation>
    <scope>NUCLEOTIDE SEQUENCE [LARGE SCALE GENOMIC DNA]</scope>
    <source>
        <strain evidence="4">KCTC 62164</strain>
    </source>
</reference>